<dbReference type="Pfam" id="PF07920">
    <property type="entry name" value="DUF1684"/>
    <property type="match status" value="1"/>
</dbReference>
<proteinExistence type="predicted"/>
<name>A0ABW2I0F6_9ACTN</name>
<protein>
    <submittedName>
        <fullName evidence="1">DUF1684 domain-containing protein</fullName>
    </submittedName>
</protein>
<dbReference type="Proteomes" id="UP001596548">
    <property type="component" value="Unassembled WGS sequence"/>
</dbReference>
<dbReference type="PANTHER" id="PTHR41913:SF1">
    <property type="entry name" value="DUF1684 DOMAIN-CONTAINING PROTEIN"/>
    <property type="match status" value="1"/>
</dbReference>
<evidence type="ECO:0000313" key="1">
    <source>
        <dbReference type="EMBL" id="MFC7277646.1"/>
    </source>
</evidence>
<gene>
    <name evidence="1" type="ORF">ACFQS1_26950</name>
</gene>
<evidence type="ECO:0000313" key="2">
    <source>
        <dbReference type="Proteomes" id="UP001596548"/>
    </source>
</evidence>
<comment type="caution">
    <text evidence="1">The sequence shown here is derived from an EMBL/GenBank/DDBJ whole genome shotgun (WGS) entry which is preliminary data.</text>
</comment>
<dbReference type="PANTHER" id="PTHR41913">
    <property type="entry name" value="DUF1684 DOMAIN-CONTAINING PROTEIN"/>
    <property type="match status" value="1"/>
</dbReference>
<accession>A0ABW2I0F6</accession>
<dbReference type="InterPro" id="IPR012467">
    <property type="entry name" value="DUF1684"/>
</dbReference>
<dbReference type="EMBL" id="JBHTBJ010000024">
    <property type="protein sequence ID" value="MFC7277646.1"/>
    <property type="molecule type" value="Genomic_DNA"/>
</dbReference>
<reference evidence="2" key="1">
    <citation type="journal article" date="2019" name="Int. J. Syst. Evol. Microbiol.">
        <title>The Global Catalogue of Microorganisms (GCM) 10K type strain sequencing project: providing services to taxonomists for standard genome sequencing and annotation.</title>
        <authorList>
            <consortium name="The Broad Institute Genomics Platform"/>
            <consortium name="The Broad Institute Genome Sequencing Center for Infectious Disease"/>
            <person name="Wu L."/>
            <person name="Ma J."/>
        </authorList>
    </citation>
    <scope>NUCLEOTIDE SEQUENCE [LARGE SCALE GENOMIC DNA]</scope>
    <source>
        <strain evidence="2">XZYJT-10</strain>
    </source>
</reference>
<organism evidence="1 2">
    <name type="scientific">Paractinoplanes rhizophilus</name>
    <dbReference type="NCBI Taxonomy" id="1416877"/>
    <lineage>
        <taxon>Bacteria</taxon>
        <taxon>Bacillati</taxon>
        <taxon>Actinomycetota</taxon>
        <taxon>Actinomycetes</taxon>
        <taxon>Micromonosporales</taxon>
        <taxon>Micromonosporaceae</taxon>
        <taxon>Paractinoplanes</taxon>
    </lineage>
</organism>
<keyword evidence="2" id="KW-1185">Reference proteome</keyword>
<sequence length="256" mass="27529">MYTDDWAAWHAEHERRRASPHGMLAITGMHWLNETPRRFDDVPGSWSVTTDGVTVTLGEGESLTVGDREIGGTHAFGKVDEEGVVAAFGDAIAEIARRGPGVVLRPRHPSSQRLIAYEGTPTFPPHERWLVPARFVPFDAPRAVTLSTVVDGLTDPDEALGTVAFALGGVRLNLIVFPGAAGAMTTLFTDATSGVTTHPASRRLPIPRPDADGTLTLDFNRATNLPCAYTEFATCSLAPPENRLPIAIEAGEQTPR</sequence>
<dbReference type="RefSeq" id="WP_378973496.1">
    <property type="nucleotide sequence ID" value="NZ_JBHTBJ010000024.1"/>
</dbReference>